<evidence type="ECO:0000313" key="10">
    <source>
        <dbReference type="Proteomes" id="UP001346149"/>
    </source>
</evidence>
<evidence type="ECO:0000313" key="9">
    <source>
        <dbReference type="EMBL" id="KAK4804224.1"/>
    </source>
</evidence>
<dbReference type="Gene3D" id="1.10.287.110">
    <property type="entry name" value="DnaJ domain"/>
    <property type="match status" value="1"/>
</dbReference>
<feature type="domain" description="J" evidence="8">
    <location>
        <begin position="447"/>
        <end position="515"/>
    </location>
</feature>
<dbReference type="InterPro" id="IPR037185">
    <property type="entry name" value="EmrE-like"/>
</dbReference>
<dbReference type="InterPro" id="IPR055225">
    <property type="entry name" value="DNAJC11-like_beta-barrel"/>
</dbReference>
<dbReference type="InterPro" id="IPR042162">
    <property type="entry name" value="AtJ13"/>
</dbReference>
<evidence type="ECO:0000256" key="2">
    <source>
        <dbReference type="ARBA" id="ARBA00007635"/>
    </source>
</evidence>
<dbReference type="Proteomes" id="UP001346149">
    <property type="component" value="Unassembled WGS sequence"/>
</dbReference>
<evidence type="ECO:0000256" key="1">
    <source>
        <dbReference type="ARBA" id="ARBA00004141"/>
    </source>
</evidence>
<reference evidence="9 10" key="1">
    <citation type="journal article" date="2023" name="Hortic Res">
        <title>Pangenome of water caltrop reveals structural variations and asymmetric subgenome divergence after allopolyploidization.</title>
        <authorList>
            <person name="Zhang X."/>
            <person name="Chen Y."/>
            <person name="Wang L."/>
            <person name="Yuan Y."/>
            <person name="Fang M."/>
            <person name="Shi L."/>
            <person name="Lu R."/>
            <person name="Comes H.P."/>
            <person name="Ma Y."/>
            <person name="Chen Y."/>
            <person name="Huang G."/>
            <person name="Zhou Y."/>
            <person name="Zheng Z."/>
            <person name="Qiu Y."/>
        </authorList>
    </citation>
    <scope>NUCLEOTIDE SEQUENCE [LARGE SCALE GENOMIC DNA]</scope>
    <source>
        <strain evidence="9">F231</strain>
    </source>
</reference>
<dbReference type="SMART" id="SM00271">
    <property type="entry name" value="DnaJ"/>
    <property type="match status" value="1"/>
</dbReference>
<sequence>MGWWRRSGGVDGPAVHDDLSSDDKAAMRVRKREVVVEAAVIGGLVAVQFVYAANSVLLSYLMSLGLNPLTLVVFSALATFLVLSPVAFVFERSLWPKKFDLKLLVKLVLISFGGVTMFQTLFLKGIKLTSATMATAMPNLAPGLIFLIAWIVRFEKVNIGCLYSKVKIVGTLLCVVGALTMSLLHSTAANASEMSSSSSSSSPANTVFNKDKIIGCLYLMAAVFILSSIVVLQASALGHFPAPISLCSITSLIGVFTTAAVQLFEDHGFDLNWSIMSFGHLVGFSILAGLIGGSCVSFNGWAMKKRGPVLVSMFSPISTVCTVLLSVFTLGETIKLGSLAGMFLMFTGLYLVLWAKGKEGPPESGDRQESEPDVEKPLLKAGNGHRFPTRAALIRHLTLQKPLNPSNRIPKPRGAGLRKILEVVNAWSSRNCSLVMDEEVTGPPSRELYALLHVSPEATEEEIRRAYRQWAQVYHPDKYQDLQMKEVATQNFQRICQAYEILSDETKRQIYDIYGMEGLNSGLELGPRLSKAEEIKEELERLRRKKEQEKHLMHFRPSGTILTNLSFPHLLDGHGFVRGMAMTTEYQSQISKNNTLALNGNLAVAENSGGRAGSILLKHDISPVASAEFMVTFGLHSLAGMQTTHHLSNHATATMGLAISLQDGSFNLTNAWTRQLSDTANGNIQLVLGRESSIGVGWRKEDKKMSSSGEIKFGTSYFGASANCAWRFSSKSHGCIGGKVGSTALEFEVGGGRKISKFSTVRALYTIGIKGISWKVELHRSGQKLIIPILMSRHLNPLFAAGAFVVPTSVYFVLKKYFLKPYFLKREKQKALDNMEKTSAEVQEARKAVERAQKLLENVANRKKNKQLEVGGLVVTGAKYGNLKNTGRSEELGLDSELASQVIDVTLPLNFLVSDAGQLKLHEGVRKSGIMGFCDPCPGVPKQLHVQYTYGGRNFEVTVNDCEELSIPREAHRI</sequence>
<dbReference type="Pfam" id="PF00226">
    <property type="entry name" value="DnaJ"/>
    <property type="match status" value="1"/>
</dbReference>
<feature type="region of interest" description="Disordered" evidence="6">
    <location>
        <begin position="361"/>
        <end position="383"/>
    </location>
</feature>
<dbReference type="PANTHER" id="PTHR44914:SF1">
    <property type="entry name" value="CHAPERONE PROTEIN DNAJ 13"/>
    <property type="match status" value="1"/>
</dbReference>
<dbReference type="Pfam" id="PF11875">
    <property type="entry name" value="DnaJ-like_C11_C"/>
    <property type="match status" value="1"/>
</dbReference>
<dbReference type="PANTHER" id="PTHR44914">
    <property type="entry name" value="CHAPERONE PROTEIN DNAJ 13"/>
    <property type="match status" value="1"/>
</dbReference>
<dbReference type="SUPFAM" id="SSF46565">
    <property type="entry name" value="Chaperone J-domain"/>
    <property type="match status" value="1"/>
</dbReference>
<comment type="similarity">
    <text evidence="2">Belongs to the drug/metabolite transporter (DMT) superfamily. Plant drug/metabolite exporter (P-DME) (TC 2.A.7.4) family.</text>
</comment>
<feature type="transmembrane region" description="Helical" evidence="7">
    <location>
        <begin position="244"/>
        <end position="264"/>
    </location>
</feature>
<protein>
    <recommendedName>
        <fullName evidence="8">J domain-containing protein</fullName>
    </recommendedName>
</protein>
<dbReference type="PROSITE" id="PS00636">
    <property type="entry name" value="DNAJ_1"/>
    <property type="match status" value="1"/>
</dbReference>
<dbReference type="SUPFAM" id="SSF103481">
    <property type="entry name" value="Multidrug resistance efflux transporter EmrE"/>
    <property type="match status" value="1"/>
</dbReference>
<dbReference type="Pfam" id="PF22774">
    <property type="entry name" value="DNAJC11_beta-barrel"/>
    <property type="match status" value="1"/>
</dbReference>
<evidence type="ECO:0000256" key="3">
    <source>
        <dbReference type="ARBA" id="ARBA00023136"/>
    </source>
</evidence>
<accession>A0AAN7MF84</accession>
<dbReference type="CDD" id="cd06257">
    <property type="entry name" value="DnaJ"/>
    <property type="match status" value="1"/>
</dbReference>
<evidence type="ECO:0000259" key="8">
    <source>
        <dbReference type="PROSITE" id="PS50076"/>
    </source>
</evidence>
<dbReference type="InterPro" id="IPR001623">
    <property type="entry name" value="DnaJ_domain"/>
</dbReference>
<dbReference type="AlphaFoldDB" id="A0AAN7MF84"/>
<evidence type="ECO:0000256" key="4">
    <source>
        <dbReference type="ARBA" id="ARBA00023186"/>
    </source>
</evidence>
<evidence type="ECO:0000256" key="6">
    <source>
        <dbReference type="SAM" id="MobiDB-lite"/>
    </source>
</evidence>
<feature type="transmembrane region" description="Helical" evidence="7">
    <location>
        <begin position="276"/>
        <end position="298"/>
    </location>
</feature>
<dbReference type="Pfam" id="PF00892">
    <property type="entry name" value="EamA"/>
    <property type="match status" value="2"/>
</dbReference>
<feature type="compositionally biased region" description="Basic and acidic residues" evidence="6">
    <location>
        <begin position="361"/>
        <end position="378"/>
    </location>
</feature>
<feature type="transmembrane region" description="Helical" evidence="7">
    <location>
        <begin position="128"/>
        <end position="152"/>
    </location>
</feature>
<feature type="transmembrane region" description="Helical" evidence="7">
    <location>
        <begin position="212"/>
        <end position="232"/>
    </location>
</feature>
<dbReference type="InterPro" id="IPR036869">
    <property type="entry name" value="J_dom_sf"/>
</dbReference>
<keyword evidence="4" id="KW-0143">Chaperone</keyword>
<keyword evidence="5" id="KW-0175">Coiled coil</keyword>
<dbReference type="EMBL" id="JAXQNO010000001">
    <property type="protein sequence ID" value="KAK4804224.1"/>
    <property type="molecule type" value="Genomic_DNA"/>
</dbReference>
<dbReference type="InterPro" id="IPR000620">
    <property type="entry name" value="EamA_dom"/>
</dbReference>
<keyword evidence="10" id="KW-1185">Reference proteome</keyword>
<feature type="transmembrane region" description="Helical" evidence="7">
    <location>
        <begin position="172"/>
        <end position="192"/>
    </location>
</feature>
<feature type="transmembrane region" description="Helical" evidence="7">
    <location>
        <begin position="34"/>
        <end position="51"/>
    </location>
</feature>
<dbReference type="PROSITE" id="PS50076">
    <property type="entry name" value="DNAJ_2"/>
    <property type="match status" value="1"/>
</dbReference>
<proteinExistence type="inferred from homology"/>
<evidence type="ECO:0000256" key="5">
    <source>
        <dbReference type="SAM" id="Coils"/>
    </source>
</evidence>
<gene>
    <name evidence="9" type="ORF">SAY86_004041</name>
</gene>
<feature type="transmembrane region" description="Helical" evidence="7">
    <location>
        <begin position="310"/>
        <end position="330"/>
    </location>
</feature>
<comment type="caution">
    <text evidence="9">The sequence shown here is derived from an EMBL/GenBank/DDBJ whole genome shotgun (WGS) entry which is preliminary data.</text>
</comment>
<name>A0AAN7MF84_TRANT</name>
<evidence type="ECO:0000256" key="7">
    <source>
        <dbReference type="SAM" id="Phobius"/>
    </source>
</evidence>
<feature type="transmembrane region" description="Helical" evidence="7">
    <location>
        <begin position="103"/>
        <end position="122"/>
    </location>
</feature>
<comment type="subcellular location">
    <subcellularLocation>
        <location evidence="1">Membrane</location>
        <topology evidence="1">Multi-pass membrane protein</topology>
    </subcellularLocation>
</comment>
<dbReference type="PRINTS" id="PR00625">
    <property type="entry name" value="JDOMAIN"/>
</dbReference>
<keyword evidence="7" id="KW-0812">Transmembrane</keyword>
<dbReference type="GO" id="GO:0016020">
    <property type="term" value="C:membrane"/>
    <property type="evidence" value="ECO:0007669"/>
    <property type="project" value="UniProtKB-SubCell"/>
</dbReference>
<feature type="coiled-coil region" evidence="5">
    <location>
        <begin position="825"/>
        <end position="869"/>
    </location>
</feature>
<keyword evidence="7" id="KW-1133">Transmembrane helix</keyword>
<keyword evidence="3 7" id="KW-0472">Membrane</keyword>
<organism evidence="9 10">
    <name type="scientific">Trapa natans</name>
    <name type="common">Water chestnut</name>
    <dbReference type="NCBI Taxonomy" id="22666"/>
    <lineage>
        <taxon>Eukaryota</taxon>
        <taxon>Viridiplantae</taxon>
        <taxon>Streptophyta</taxon>
        <taxon>Embryophyta</taxon>
        <taxon>Tracheophyta</taxon>
        <taxon>Spermatophyta</taxon>
        <taxon>Magnoliopsida</taxon>
        <taxon>eudicotyledons</taxon>
        <taxon>Gunneridae</taxon>
        <taxon>Pentapetalae</taxon>
        <taxon>rosids</taxon>
        <taxon>malvids</taxon>
        <taxon>Myrtales</taxon>
        <taxon>Lythraceae</taxon>
        <taxon>Trapa</taxon>
    </lineage>
</organism>
<feature type="transmembrane region" description="Helical" evidence="7">
    <location>
        <begin position="71"/>
        <end position="91"/>
    </location>
</feature>
<dbReference type="InterPro" id="IPR018253">
    <property type="entry name" value="DnaJ_domain_CS"/>
</dbReference>
<dbReference type="InterPro" id="IPR024586">
    <property type="entry name" value="DnaJ-like_C11_C"/>
</dbReference>